<dbReference type="AlphaFoldDB" id="A0A2U0SHV2"/>
<feature type="chain" id="PRO_5015642837" evidence="1">
    <location>
        <begin position="26"/>
        <end position="79"/>
    </location>
</feature>
<organism evidence="2 3">
    <name type="scientific">Sphingomonas pokkalii</name>
    <dbReference type="NCBI Taxonomy" id="2175090"/>
    <lineage>
        <taxon>Bacteria</taxon>
        <taxon>Pseudomonadati</taxon>
        <taxon>Pseudomonadota</taxon>
        <taxon>Alphaproteobacteria</taxon>
        <taxon>Sphingomonadales</taxon>
        <taxon>Sphingomonadaceae</taxon>
        <taxon>Sphingomonas</taxon>
    </lineage>
</organism>
<dbReference type="EMBL" id="QENQ01000001">
    <property type="protein sequence ID" value="PVX30941.1"/>
    <property type="molecule type" value="Genomic_DNA"/>
</dbReference>
<gene>
    <name evidence="2" type="ORF">DD559_17730</name>
</gene>
<reference evidence="2 3" key="1">
    <citation type="submission" date="2018-05" db="EMBL/GenBank/DDBJ databases">
        <title>Description of Sphingomonas pokkalii sp nov, isolated from the rhizosphere of saline tolerant pokkali rice and its draft genome analysis.</title>
        <authorList>
            <person name="Menon R."/>
            <person name="Kumari S."/>
            <person name="Rameshkumar N."/>
        </authorList>
    </citation>
    <scope>NUCLEOTIDE SEQUENCE [LARGE SCALE GENOMIC DNA]</scope>
    <source>
        <strain evidence="2 3">L3B27</strain>
    </source>
</reference>
<evidence type="ECO:0000313" key="2">
    <source>
        <dbReference type="EMBL" id="PVX30941.1"/>
    </source>
</evidence>
<sequence length="79" mass="8695">MESDMLKKVATIFVAMVMPTAGVMAADISACIRSCEMVRSRNRQSCMNFFADQNRYTACLSDADRVYEACTGRCYSSGG</sequence>
<proteinExistence type="predicted"/>
<evidence type="ECO:0000256" key="1">
    <source>
        <dbReference type="SAM" id="SignalP"/>
    </source>
</evidence>
<comment type="caution">
    <text evidence="2">The sequence shown here is derived from an EMBL/GenBank/DDBJ whole genome shotgun (WGS) entry which is preliminary data.</text>
</comment>
<evidence type="ECO:0000313" key="3">
    <source>
        <dbReference type="Proteomes" id="UP000245890"/>
    </source>
</evidence>
<keyword evidence="3" id="KW-1185">Reference proteome</keyword>
<name>A0A2U0SHV2_9SPHN</name>
<feature type="signal peptide" evidence="1">
    <location>
        <begin position="1"/>
        <end position="25"/>
    </location>
</feature>
<accession>A0A2U0SHV2</accession>
<dbReference type="Proteomes" id="UP000245890">
    <property type="component" value="Unassembled WGS sequence"/>
</dbReference>
<protein>
    <submittedName>
        <fullName evidence="2">Uncharacterized protein</fullName>
    </submittedName>
</protein>
<keyword evidence="1" id="KW-0732">Signal</keyword>